<dbReference type="PANTHER" id="PTHR37984:SF15">
    <property type="entry name" value="INTEGRASE CATALYTIC DOMAIN-CONTAINING PROTEIN"/>
    <property type="match status" value="1"/>
</dbReference>
<keyword evidence="3" id="KW-1185">Reference proteome</keyword>
<evidence type="ECO:0000313" key="2">
    <source>
        <dbReference type="EMBL" id="KAI2661490.1"/>
    </source>
</evidence>
<dbReference type="SUPFAM" id="SSF53098">
    <property type="entry name" value="Ribonuclease H-like"/>
    <property type="match status" value="1"/>
</dbReference>
<gene>
    <name evidence="2" type="ORF">H4Q32_007098</name>
</gene>
<dbReference type="Gene3D" id="3.30.420.10">
    <property type="entry name" value="Ribonuclease H-like superfamily/Ribonuclease H"/>
    <property type="match status" value="1"/>
</dbReference>
<comment type="caution">
    <text evidence="2">The sequence shown here is derived from an EMBL/GenBank/DDBJ whole genome shotgun (WGS) entry which is preliminary data.</text>
</comment>
<evidence type="ECO:0000259" key="1">
    <source>
        <dbReference type="PROSITE" id="PS50994"/>
    </source>
</evidence>
<dbReference type="InterPro" id="IPR036397">
    <property type="entry name" value="RNaseH_sf"/>
</dbReference>
<accession>A0ABQ8MF20</accession>
<dbReference type="PANTHER" id="PTHR37984">
    <property type="entry name" value="PROTEIN CBG26694"/>
    <property type="match status" value="1"/>
</dbReference>
<protein>
    <submittedName>
        <fullName evidence="2">Retrovirus-related Pol polyprotein</fullName>
    </submittedName>
</protein>
<proteinExistence type="predicted"/>
<dbReference type="InterPro" id="IPR050951">
    <property type="entry name" value="Retrovirus_Pol_polyprotein"/>
</dbReference>
<dbReference type="Proteomes" id="UP000830375">
    <property type="component" value="Unassembled WGS sequence"/>
</dbReference>
<evidence type="ECO:0000313" key="3">
    <source>
        <dbReference type="Proteomes" id="UP000830375"/>
    </source>
</evidence>
<dbReference type="InterPro" id="IPR012337">
    <property type="entry name" value="RNaseH-like_sf"/>
</dbReference>
<dbReference type="Pfam" id="PF00665">
    <property type="entry name" value="rve"/>
    <property type="match status" value="1"/>
</dbReference>
<organism evidence="2 3">
    <name type="scientific">Labeo rohita</name>
    <name type="common">Indian major carp</name>
    <name type="synonym">Cyprinus rohita</name>
    <dbReference type="NCBI Taxonomy" id="84645"/>
    <lineage>
        <taxon>Eukaryota</taxon>
        <taxon>Metazoa</taxon>
        <taxon>Chordata</taxon>
        <taxon>Craniata</taxon>
        <taxon>Vertebrata</taxon>
        <taxon>Euteleostomi</taxon>
        <taxon>Actinopterygii</taxon>
        <taxon>Neopterygii</taxon>
        <taxon>Teleostei</taxon>
        <taxon>Ostariophysi</taxon>
        <taxon>Cypriniformes</taxon>
        <taxon>Cyprinidae</taxon>
        <taxon>Labeoninae</taxon>
        <taxon>Labeonini</taxon>
        <taxon>Labeo</taxon>
    </lineage>
</organism>
<dbReference type="PROSITE" id="PS50994">
    <property type="entry name" value="INTEGRASE"/>
    <property type="match status" value="1"/>
</dbReference>
<name>A0ABQ8MF20_LABRO</name>
<dbReference type="EMBL" id="JACTAM010000008">
    <property type="protein sequence ID" value="KAI2661490.1"/>
    <property type="molecule type" value="Genomic_DNA"/>
</dbReference>
<sequence length="275" mass="30288">MQTLPSLNDITSNTYQPFVFTGTVSLSSESEERQIRILRDTGASHLFVLRDILPFSAESHTDTDVLVCGFGMGCINVPLHRVYLMSDLVTGLVTLGVCSQLPVDGVDLILGNDLAGGQVFPRPIVIYELYTIKIFEPDAQFISVFPVCAVTRAQSQKFGDVTNLSDTVLFSQPEKLVGKPNQTIPVAPLKPIPVIHEPFERLIVDCVGPLPKSKSGHQYILTIMCTATRYPEAIPLRTIKAKKVMQEIIRFCSVFGLPKVIQSDQGSNFTSKVFT</sequence>
<dbReference type="InterPro" id="IPR001584">
    <property type="entry name" value="Integrase_cat-core"/>
</dbReference>
<reference evidence="2 3" key="1">
    <citation type="submission" date="2022-01" db="EMBL/GenBank/DDBJ databases">
        <title>A high-quality chromosome-level genome assembly of rohu carp, Labeo rohita.</title>
        <authorList>
            <person name="Arick M.A. II"/>
            <person name="Hsu C.-Y."/>
            <person name="Magbanua Z."/>
            <person name="Pechanova O."/>
            <person name="Grover C."/>
            <person name="Miller E."/>
            <person name="Thrash A."/>
            <person name="Ezzel L."/>
            <person name="Alam S."/>
            <person name="Benzie J."/>
            <person name="Hamilton M."/>
            <person name="Karsi A."/>
            <person name="Lawrence M.L."/>
            <person name="Peterson D.G."/>
        </authorList>
    </citation>
    <scope>NUCLEOTIDE SEQUENCE [LARGE SCALE GENOMIC DNA]</scope>
    <source>
        <strain evidence="3">BAU-BD-2019</strain>
        <tissue evidence="2">Blood</tissue>
    </source>
</reference>
<feature type="domain" description="Integrase catalytic" evidence="1">
    <location>
        <begin position="194"/>
        <end position="275"/>
    </location>
</feature>